<dbReference type="PANTHER" id="PTHR14948:SF44">
    <property type="entry name" value="PROLINE-RICH TRANSMEMBRANE PROTEIN 1-LIKE"/>
    <property type="match status" value="1"/>
</dbReference>
<dbReference type="Pfam" id="PF04505">
    <property type="entry name" value="CD225"/>
    <property type="match status" value="1"/>
</dbReference>
<evidence type="ECO:0000256" key="4">
    <source>
        <dbReference type="ARBA" id="ARBA00023136"/>
    </source>
</evidence>
<dbReference type="InterPro" id="IPR007593">
    <property type="entry name" value="CD225/Dispanin_fam"/>
</dbReference>
<dbReference type="AlphaFoldDB" id="A0A0R0CQ39"/>
<comment type="caution">
    <text evidence="6">The sequence shown here is derived from an EMBL/GenBank/DDBJ whole genome shotgun (WGS) entry which is preliminary data.</text>
</comment>
<dbReference type="STRING" id="344882.ABB29_02190"/>
<keyword evidence="7" id="KW-1185">Reference proteome</keyword>
<dbReference type="InterPro" id="IPR051423">
    <property type="entry name" value="CD225/Dispanin"/>
</dbReference>
<sequence length="116" mass="12271">MSAMPPIPPAATSMPPPPAAHGHIPNYLAWSIISTVLATCLCCPLGLIGIVAIVFSSQVNGKLNQGDIEGARRASANAKTWCWVATAFAIIGLLINIVMLATGGMQTYIEMMQQYQ</sequence>
<evidence type="ECO:0000256" key="3">
    <source>
        <dbReference type="ARBA" id="ARBA00022989"/>
    </source>
</evidence>
<reference evidence="6 7" key="1">
    <citation type="submission" date="2015-05" db="EMBL/GenBank/DDBJ databases">
        <title>Genome sequencing and analysis of members of genus Stenotrophomonas.</title>
        <authorList>
            <person name="Patil P.P."/>
            <person name="Midha S."/>
            <person name="Patil P.B."/>
        </authorList>
    </citation>
    <scope>NUCLEOTIDE SEQUENCE [LARGE SCALE GENOMIC DNA]</scope>
    <source>
        <strain evidence="6 7">DSM 21858</strain>
    </source>
</reference>
<evidence type="ECO:0000313" key="7">
    <source>
        <dbReference type="Proteomes" id="UP000052052"/>
    </source>
</evidence>
<organism evidence="6 7">
    <name type="scientific">Pseudoxanthomonas dokdonensis</name>
    <dbReference type="NCBI Taxonomy" id="344882"/>
    <lineage>
        <taxon>Bacteria</taxon>
        <taxon>Pseudomonadati</taxon>
        <taxon>Pseudomonadota</taxon>
        <taxon>Gammaproteobacteria</taxon>
        <taxon>Lysobacterales</taxon>
        <taxon>Lysobacteraceae</taxon>
        <taxon>Pseudoxanthomonas</taxon>
    </lineage>
</organism>
<proteinExistence type="predicted"/>
<dbReference type="EMBL" id="LDJL01000002">
    <property type="protein sequence ID" value="KRG71595.1"/>
    <property type="molecule type" value="Genomic_DNA"/>
</dbReference>
<dbReference type="Proteomes" id="UP000052052">
    <property type="component" value="Unassembled WGS sequence"/>
</dbReference>
<dbReference type="PATRIC" id="fig|344882.3.peg.1643"/>
<dbReference type="GO" id="GO:0016020">
    <property type="term" value="C:membrane"/>
    <property type="evidence" value="ECO:0007669"/>
    <property type="project" value="UniProtKB-SubCell"/>
</dbReference>
<name>A0A0R0CQ39_9GAMM</name>
<keyword evidence="2 5" id="KW-0812">Transmembrane</keyword>
<evidence type="ECO:0000256" key="1">
    <source>
        <dbReference type="ARBA" id="ARBA00004370"/>
    </source>
</evidence>
<comment type="subcellular location">
    <subcellularLocation>
        <location evidence="1">Membrane</location>
    </subcellularLocation>
</comment>
<gene>
    <name evidence="6" type="ORF">ABB29_02190</name>
</gene>
<evidence type="ECO:0000256" key="2">
    <source>
        <dbReference type="ARBA" id="ARBA00022692"/>
    </source>
</evidence>
<keyword evidence="3 5" id="KW-1133">Transmembrane helix</keyword>
<accession>A0A0R0CQ39</accession>
<feature type="transmembrane region" description="Helical" evidence="5">
    <location>
        <begin position="81"/>
        <end position="102"/>
    </location>
</feature>
<feature type="transmembrane region" description="Helical" evidence="5">
    <location>
        <begin position="27"/>
        <end position="55"/>
    </location>
</feature>
<evidence type="ECO:0000256" key="5">
    <source>
        <dbReference type="SAM" id="Phobius"/>
    </source>
</evidence>
<keyword evidence="4 5" id="KW-0472">Membrane</keyword>
<dbReference type="OrthoDB" id="6024442at2"/>
<evidence type="ECO:0000313" key="6">
    <source>
        <dbReference type="EMBL" id="KRG71595.1"/>
    </source>
</evidence>
<dbReference type="RefSeq" id="WP_057656980.1">
    <property type="nucleotide sequence ID" value="NZ_LDJL01000002.1"/>
</dbReference>
<dbReference type="PANTHER" id="PTHR14948">
    <property type="entry name" value="NG5"/>
    <property type="match status" value="1"/>
</dbReference>
<protein>
    <submittedName>
        <fullName evidence="6">Membrane protein</fullName>
    </submittedName>
</protein>